<gene>
    <name evidence="2" type="ORF">I8J32_009095</name>
</gene>
<organism evidence="2 3">
    <name type="scientific">Agrilutibacter solisilvae</name>
    <dbReference type="NCBI Taxonomy" id="2763317"/>
    <lineage>
        <taxon>Bacteria</taxon>
        <taxon>Pseudomonadati</taxon>
        <taxon>Pseudomonadota</taxon>
        <taxon>Gammaproteobacteria</taxon>
        <taxon>Lysobacterales</taxon>
        <taxon>Lysobacteraceae</taxon>
        <taxon>Agrilutibacter</taxon>
    </lineage>
</organism>
<evidence type="ECO:0000256" key="1">
    <source>
        <dbReference type="SAM" id="SignalP"/>
    </source>
</evidence>
<feature type="signal peptide" evidence="1">
    <location>
        <begin position="1"/>
        <end position="17"/>
    </location>
</feature>
<dbReference type="AlphaFoldDB" id="A0A974XW41"/>
<dbReference type="RefSeq" id="WP_200611096.1">
    <property type="nucleotide sequence ID" value="NZ_CP071518.1"/>
</dbReference>
<evidence type="ECO:0000313" key="3">
    <source>
        <dbReference type="Proteomes" id="UP000639274"/>
    </source>
</evidence>
<evidence type="ECO:0000313" key="2">
    <source>
        <dbReference type="EMBL" id="QSX76977.1"/>
    </source>
</evidence>
<reference evidence="2 3" key="1">
    <citation type="submission" date="2021-03" db="EMBL/GenBank/DDBJ databases">
        <title>Lysobacter sp. nov. isolated from soil of gangwondo yeongwol, south Korea.</title>
        <authorList>
            <person name="Kim K.R."/>
            <person name="Kim K.H."/>
            <person name="Jeon C.O."/>
        </authorList>
    </citation>
    <scope>NUCLEOTIDE SEQUENCE [LARGE SCALE GENOMIC DNA]</scope>
    <source>
        <strain evidence="2 3">R19</strain>
    </source>
</reference>
<dbReference type="EMBL" id="CP071518">
    <property type="protein sequence ID" value="QSX76977.1"/>
    <property type="molecule type" value="Genomic_DNA"/>
</dbReference>
<sequence>MKLLSILFLLIPSLAFAREGTVPDRELALGGVAIGESPGAVVALLGQPRRKVEASDFLNLHYVYPNVRVSFSDGVVAGLYSDKAKGCTPMHLCPGDPLDRMLSLYGPPLVADRESGSFYEYYGADAACWLQIPAKGKTVTSITVACQP</sequence>
<proteinExistence type="predicted"/>
<feature type="chain" id="PRO_5036764882" evidence="1">
    <location>
        <begin position="18"/>
        <end position="148"/>
    </location>
</feature>
<dbReference type="KEGG" id="lsf:I8J32_009095"/>
<name>A0A974XW41_9GAMM</name>
<dbReference type="Proteomes" id="UP000639274">
    <property type="component" value="Chromosome"/>
</dbReference>
<keyword evidence="1" id="KW-0732">Signal</keyword>
<protein>
    <submittedName>
        <fullName evidence="2">Uncharacterized protein</fullName>
    </submittedName>
</protein>
<accession>A0A974XW41</accession>
<keyword evidence="3" id="KW-1185">Reference proteome</keyword>